<feature type="region of interest" description="Disordered" evidence="17">
    <location>
        <begin position="912"/>
        <end position="951"/>
    </location>
</feature>
<dbReference type="Gene3D" id="1.20.1250.20">
    <property type="entry name" value="MFS general substrate transporter like domains"/>
    <property type="match status" value="1"/>
</dbReference>
<dbReference type="InterPro" id="IPR017452">
    <property type="entry name" value="GPCR_Rhodpsn_7TM"/>
</dbReference>
<comment type="similarity">
    <text evidence="16">Belongs to the G-protein coupled receptor 1 family. Muscarinic acetylcholine receptor subfamily.</text>
</comment>
<dbReference type="PRINTS" id="PR00237">
    <property type="entry name" value="GPCRRHODOPSN"/>
</dbReference>
<keyword evidence="21" id="KW-1185">Reference proteome</keyword>
<evidence type="ECO:0000256" key="5">
    <source>
        <dbReference type="ARBA" id="ARBA00022989"/>
    </source>
</evidence>
<evidence type="ECO:0000256" key="9">
    <source>
        <dbReference type="ARBA" id="ARBA00023157"/>
    </source>
</evidence>
<dbReference type="GO" id="GO:0040012">
    <property type="term" value="P:regulation of locomotion"/>
    <property type="evidence" value="ECO:0007669"/>
    <property type="project" value="InterPro"/>
</dbReference>
<feature type="region of interest" description="Disordered" evidence="17">
    <location>
        <begin position="827"/>
        <end position="859"/>
    </location>
</feature>
<comment type="caution">
    <text evidence="20">The sequence shown here is derived from an EMBL/GenBank/DDBJ whole genome shotgun (WGS) entry which is preliminary data.</text>
</comment>
<dbReference type="Pfam" id="PF00083">
    <property type="entry name" value="Sugar_tr"/>
    <property type="match status" value="1"/>
</dbReference>
<evidence type="ECO:0000256" key="2">
    <source>
        <dbReference type="ARBA" id="ARBA00022475"/>
    </source>
</evidence>
<feature type="transmembrane region" description="Helical" evidence="16">
    <location>
        <begin position="334"/>
        <end position="352"/>
    </location>
</feature>
<dbReference type="InterPro" id="IPR002228">
    <property type="entry name" value="Musac_Ach_M1_rcpt"/>
</dbReference>
<feature type="region of interest" description="Disordered" evidence="17">
    <location>
        <begin position="875"/>
        <end position="898"/>
    </location>
</feature>
<feature type="transmembrane region" description="Helical" evidence="16">
    <location>
        <begin position="789"/>
        <end position="811"/>
    </location>
</feature>
<dbReference type="InterPro" id="IPR005828">
    <property type="entry name" value="MFS_sugar_transport-like"/>
</dbReference>
<feature type="transmembrane region" description="Helical" evidence="16">
    <location>
        <begin position="664"/>
        <end position="690"/>
    </location>
</feature>
<feature type="transmembrane region" description="Helical" evidence="16">
    <location>
        <begin position="396"/>
        <end position="418"/>
    </location>
</feature>
<feature type="transmembrane region" description="Helical" evidence="16">
    <location>
        <begin position="424"/>
        <end position="442"/>
    </location>
</feature>
<keyword evidence="4 15" id="KW-0812">Transmembrane</keyword>
<evidence type="ECO:0000313" key="20">
    <source>
        <dbReference type="EMBL" id="MXQ90713.1"/>
    </source>
</evidence>
<keyword evidence="2 16" id="KW-1003">Cell membrane</keyword>
<dbReference type="GO" id="GO:0045211">
    <property type="term" value="C:postsynaptic membrane"/>
    <property type="evidence" value="ECO:0007669"/>
    <property type="project" value="UniProtKB-SubCell"/>
</dbReference>
<proteinExistence type="inferred from homology"/>
<evidence type="ECO:0000256" key="14">
    <source>
        <dbReference type="ARBA" id="ARBA00046600"/>
    </source>
</evidence>
<feature type="domain" description="Major facilitator superfamily (MFS) profile" evidence="19">
    <location>
        <begin position="20"/>
        <end position="505"/>
    </location>
</feature>
<keyword evidence="3" id="KW-0597">Phosphoprotein</keyword>
<dbReference type="GO" id="GO:0050890">
    <property type="term" value="P:cognition"/>
    <property type="evidence" value="ECO:0007669"/>
    <property type="project" value="InterPro"/>
</dbReference>
<evidence type="ECO:0000313" key="21">
    <source>
        <dbReference type="Proteomes" id="UP000322234"/>
    </source>
</evidence>
<name>A0A6B0RTX5_9CETA</name>
<evidence type="ECO:0000256" key="15">
    <source>
        <dbReference type="RuleBase" id="RU000688"/>
    </source>
</evidence>
<dbReference type="SUPFAM" id="SSF81321">
    <property type="entry name" value="Family A G protein-coupled receptor-like"/>
    <property type="match status" value="1"/>
</dbReference>
<dbReference type="PRINTS" id="PR00538">
    <property type="entry name" value="MUSCRINICM1R"/>
</dbReference>
<keyword evidence="6 16" id="KW-0770">Synapse</keyword>
<dbReference type="FunFam" id="1.20.1250.20:FF:001105">
    <property type="entry name" value="Uncharacterized protein"/>
    <property type="match status" value="1"/>
</dbReference>
<feature type="transmembrane region" description="Helical" evidence="16">
    <location>
        <begin position="250"/>
        <end position="269"/>
    </location>
</feature>
<dbReference type="Proteomes" id="UP000322234">
    <property type="component" value="Unassembled WGS sequence"/>
</dbReference>
<evidence type="ECO:0000256" key="6">
    <source>
        <dbReference type="ARBA" id="ARBA00023018"/>
    </source>
</evidence>
<reference evidence="20" key="1">
    <citation type="submission" date="2019-10" db="EMBL/GenBank/DDBJ databases">
        <title>The sequence and de novo assembly of the wild yak genome.</title>
        <authorList>
            <person name="Liu Y."/>
        </authorList>
    </citation>
    <scope>NUCLEOTIDE SEQUENCE [LARGE SCALE GENOMIC DNA]</scope>
    <source>
        <strain evidence="20">WY2019</strain>
    </source>
</reference>
<dbReference type="FunFam" id="1.20.1070.10:FF:000162">
    <property type="entry name" value="Muscarinic acetylcholine receptor"/>
    <property type="match status" value="1"/>
</dbReference>
<evidence type="ECO:0000256" key="3">
    <source>
        <dbReference type="ARBA" id="ARBA00022553"/>
    </source>
</evidence>
<comment type="subunit">
    <text evidence="14">Interacts with GPRASP2. Interacts with TMEM147.</text>
</comment>
<dbReference type="PANTHER" id="PTHR24247">
    <property type="entry name" value="5-HYDROXYTRYPTAMINE RECEPTOR"/>
    <property type="match status" value="1"/>
</dbReference>
<dbReference type="AlphaFoldDB" id="A0A6B0RTX5"/>
<dbReference type="InterPro" id="IPR000995">
    <property type="entry name" value="Musac_Ach_rcpt"/>
</dbReference>
<dbReference type="GO" id="GO:0004993">
    <property type="term" value="F:G protein-coupled serotonin receptor activity"/>
    <property type="evidence" value="ECO:0007669"/>
    <property type="project" value="TreeGrafter"/>
</dbReference>
<feature type="transmembrane region" description="Helical" evidence="16">
    <location>
        <begin position="744"/>
        <end position="769"/>
    </location>
</feature>
<evidence type="ECO:0000256" key="4">
    <source>
        <dbReference type="ARBA" id="ARBA00022692"/>
    </source>
</evidence>
<dbReference type="CDD" id="cd17790">
    <property type="entry name" value="7tmA_mAChR_M1"/>
    <property type="match status" value="1"/>
</dbReference>
<dbReference type="GO" id="GO:0007197">
    <property type="term" value="P:adenylate cyclase-inhibiting G protein-coupled acetylcholine receptor signaling pathway"/>
    <property type="evidence" value="ECO:0007669"/>
    <property type="project" value="TreeGrafter"/>
</dbReference>
<accession>A0A6B0RTX5</accession>
<evidence type="ECO:0000256" key="17">
    <source>
        <dbReference type="SAM" id="MobiDB-lite"/>
    </source>
</evidence>
<dbReference type="PROSITE" id="PS50262">
    <property type="entry name" value="G_PROTEIN_RECEP_F1_2"/>
    <property type="match status" value="1"/>
</dbReference>
<feature type="transmembrane region" description="Helical" evidence="16">
    <location>
        <begin position="364"/>
        <end position="384"/>
    </location>
</feature>
<keyword evidence="11" id="KW-0325">Glycoprotein</keyword>
<evidence type="ECO:0000259" key="19">
    <source>
        <dbReference type="PROSITE" id="PS50850"/>
    </source>
</evidence>
<gene>
    <name evidence="20" type="ORF">E5288_WYG016321</name>
</gene>
<keyword evidence="10 15" id="KW-0675">Receptor</keyword>
<feature type="compositionally biased region" description="Basic residues" evidence="17">
    <location>
        <begin position="930"/>
        <end position="945"/>
    </location>
</feature>
<evidence type="ECO:0000256" key="1">
    <source>
        <dbReference type="ARBA" id="ARBA00003336"/>
    </source>
</evidence>
<dbReference type="GO" id="GO:0030425">
    <property type="term" value="C:dendrite"/>
    <property type="evidence" value="ECO:0007669"/>
    <property type="project" value="TreeGrafter"/>
</dbReference>
<evidence type="ECO:0000256" key="11">
    <source>
        <dbReference type="ARBA" id="ARBA00023180"/>
    </source>
</evidence>
<dbReference type="PROSITE" id="PS00237">
    <property type="entry name" value="G_PROTEIN_RECEP_F1_1"/>
    <property type="match status" value="1"/>
</dbReference>
<feature type="transmembrane region" description="Helical" evidence="16">
    <location>
        <begin position="167"/>
        <end position="187"/>
    </location>
</feature>
<feature type="transmembrane region" description="Helical" evidence="16">
    <location>
        <begin position="971"/>
        <end position="992"/>
    </location>
</feature>
<comment type="function">
    <text evidence="1">The muscarinic acetylcholine receptor mediates various cellular responses, including inhibition of adenylate cyclase, breakdown of phosphoinositides and modulation of potassium channels through the action of G proteins. Primary transducing effect is Pi turnover.</text>
</comment>
<feature type="transmembrane region" description="Helical" evidence="16">
    <location>
        <begin position="1004"/>
        <end position="1023"/>
    </location>
</feature>
<dbReference type="GO" id="GO:0046541">
    <property type="term" value="P:saliva secretion"/>
    <property type="evidence" value="ECO:0007669"/>
    <property type="project" value="InterPro"/>
</dbReference>
<sequence>MAFNDILLQLGGVGRFQKIQVILLTLPLLLTFLHNTLQNFTAAIPTHHCRPPADTNLSEDGDLEAWLPRDGQGRPESCLLFTSPQRGPPFPNGTETNGTGATEPCPHGWIYDNSTFPSTIVTEWDLVCTRKTLLQLSQSIFMAGILVGSLMSGIMADRLGRLKVLTWSYLLLVVSGTCTAFALNFSAYCICRFLSGMAVSGASSSSMILSLEWLPIHARPSLGLLLGFVPSLGQLFLAGMAYTLPHWRHLQLLVSLPLFITFVYSRFFVESALWHSSLGNLDLTLKALQRVAQINGKQKEGAKLSVELLQMSLQKGQAQPSMLQMLRSPALRQLFFCIVPLWSILLFSLYGMVMSLQSFEINIYLAQVFFMIVDPPFYFLGFLATKSLGRKRTQTASLLLSGVFIVTCAMIPLDHIFLRITMAVIGKGCLIGSINCLFMYVGELYPTVMRQRGVNVTNCLANIGSILSPLVGMTSDLYPSLPLFIYGGVLVAACPITAPLPETRGLPLPNTLQDLERSWKRSWGAPRTLDPEPRRDQLAMQQAEPPSPRDSVGRAGDQEGTLTPTIPIHLQPLHDGLNQAAGQMDKRDAKRKGLPPLLHPATMNTSAPPAVSPNITVLAPGKGPWQVAFIGITTGLLSLATVTGNLLVLISFKVNTELKTVNNYFLLSLACADLIIGTFSMNLYTTYLLMGHWALGTLACDLWLALDYVASNASVMNLLLISFDRYFSVTRPLSYRAKRTPRRAALMIGLAWLVSFVLWAPAILFWQYLVGERTVLAGQCYIQFLSQPIITFGTAMAAFYLPVTVMCALYWRIYRETENRARELAALQGSETPGKGGGSSSSSERSQPGAEGSPETPPGRCCRCCRTPRLLQAYSWKEEEEEDEGSMESLTSSEGEEPGSEVVIKMPMVDPEAQAPAKQPPRSSPNTVKRPTRKGRERAGKGQKPRGKEQLAKRKTFSLVKEKKAARTLSAILLAFILTWTPYNIMVLVSTFCKDCVPETLWELGYWLCYVNSTINPMCYALCNKAFRDTFRLLLLCRWDKRRWRKIPKRPGSVHRTPSRQC</sequence>
<feature type="region of interest" description="Disordered" evidence="17">
    <location>
        <begin position="522"/>
        <end position="569"/>
    </location>
</feature>
<dbReference type="PANTHER" id="PTHR24247:SF182">
    <property type="entry name" value="MUSCARINIC ACETYLCHOLINE RECEPTOR M1"/>
    <property type="match status" value="1"/>
</dbReference>
<organism evidence="20 21">
    <name type="scientific">Bos mutus</name>
    <name type="common">wild yak</name>
    <dbReference type="NCBI Taxonomy" id="72004"/>
    <lineage>
        <taxon>Eukaryota</taxon>
        <taxon>Metazoa</taxon>
        <taxon>Chordata</taxon>
        <taxon>Craniata</taxon>
        <taxon>Vertebrata</taxon>
        <taxon>Euteleostomi</taxon>
        <taxon>Mammalia</taxon>
        <taxon>Eutheria</taxon>
        <taxon>Laurasiatheria</taxon>
        <taxon>Artiodactyla</taxon>
        <taxon>Ruminantia</taxon>
        <taxon>Pecora</taxon>
        <taxon>Bovidae</taxon>
        <taxon>Bovinae</taxon>
        <taxon>Bos</taxon>
    </lineage>
</organism>
<keyword evidence="8 16" id="KW-0472">Membrane</keyword>
<dbReference type="Gene3D" id="1.20.1070.10">
    <property type="entry name" value="Rhodopsin 7-helix transmembrane proteins"/>
    <property type="match status" value="1"/>
</dbReference>
<dbReference type="InterPro" id="IPR020846">
    <property type="entry name" value="MFS_dom"/>
</dbReference>
<feature type="compositionally biased region" description="Low complexity" evidence="17">
    <location>
        <begin position="840"/>
        <end position="849"/>
    </location>
</feature>
<evidence type="ECO:0000256" key="8">
    <source>
        <dbReference type="ARBA" id="ARBA00023136"/>
    </source>
</evidence>
<dbReference type="InterPro" id="IPR000276">
    <property type="entry name" value="GPCR_Rhodpsn"/>
</dbReference>
<evidence type="ECO:0000256" key="12">
    <source>
        <dbReference type="ARBA" id="ARBA00023224"/>
    </source>
</evidence>
<dbReference type="EMBL" id="VBQZ03000064">
    <property type="protein sequence ID" value="MXQ90713.1"/>
    <property type="molecule type" value="Genomic_DNA"/>
</dbReference>
<keyword evidence="9" id="KW-1015">Disulfide bond</keyword>
<protein>
    <recommendedName>
        <fullName evidence="16">Muscarinic acetylcholine receptor</fullName>
    </recommendedName>
</protein>
<evidence type="ECO:0000259" key="18">
    <source>
        <dbReference type="PROSITE" id="PS50262"/>
    </source>
</evidence>
<feature type="transmembrane region" description="Helical" evidence="16">
    <location>
        <begin position="136"/>
        <end position="155"/>
    </location>
</feature>
<evidence type="ECO:0000256" key="10">
    <source>
        <dbReference type="ARBA" id="ARBA00023170"/>
    </source>
</evidence>
<evidence type="ECO:0000256" key="16">
    <source>
        <dbReference type="RuleBase" id="RU361191"/>
    </source>
</evidence>
<keyword evidence="12 15" id="KW-0807">Transducer</keyword>
<dbReference type="GO" id="GO:0016907">
    <property type="term" value="F:G protein-coupled acetylcholine receptor activity"/>
    <property type="evidence" value="ECO:0007669"/>
    <property type="project" value="UniProtKB-UniRule"/>
</dbReference>
<dbReference type="Pfam" id="PF00001">
    <property type="entry name" value="7tm_1"/>
    <property type="match status" value="1"/>
</dbReference>
<dbReference type="PRINTS" id="PR00243">
    <property type="entry name" value="MUSCARINICR"/>
</dbReference>
<keyword evidence="13 16" id="KW-0628">Postsynaptic cell membrane</keyword>
<dbReference type="GO" id="GO:0007187">
    <property type="term" value="P:G protein-coupled receptor signaling pathway, coupled to cyclic nucleotide second messenger"/>
    <property type="evidence" value="ECO:0007669"/>
    <property type="project" value="TreeGrafter"/>
</dbReference>
<dbReference type="FunFam" id="1.20.1070.10:FF:000103">
    <property type="entry name" value="Muscarinic acetylcholine receptor"/>
    <property type="match status" value="1"/>
</dbReference>
<dbReference type="InterPro" id="IPR036259">
    <property type="entry name" value="MFS_trans_sf"/>
</dbReference>
<comment type="subcellular location">
    <subcellularLocation>
        <location evidence="16">Cell membrane</location>
        <topology evidence="16">Multi-pass membrane protein</topology>
    </subcellularLocation>
    <subcellularLocation>
        <location evidence="16">Postsynaptic cell membrane</location>
        <topology evidence="16">Multi-pass membrane protein</topology>
    </subcellularLocation>
</comment>
<comment type="caution">
    <text evidence="16">Lacks conserved residue(s) required for the propagation of feature annotation.</text>
</comment>
<keyword evidence="7 15" id="KW-0297">G-protein coupled receptor</keyword>
<feature type="transmembrane region" description="Helical" evidence="16">
    <location>
        <begin position="223"/>
        <end position="244"/>
    </location>
</feature>
<dbReference type="GO" id="GO:0022857">
    <property type="term" value="F:transmembrane transporter activity"/>
    <property type="evidence" value="ECO:0007669"/>
    <property type="project" value="InterPro"/>
</dbReference>
<feature type="transmembrane region" description="Helical" evidence="16">
    <location>
        <begin position="483"/>
        <end position="500"/>
    </location>
</feature>
<feature type="transmembrane region" description="Helical" evidence="16">
    <location>
        <begin position="702"/>
        <end position="723"/>
    </location>
</feature>
<keyword evidence="5 16" id="KW-1133">Transmembrane helix</keyword>
<dbReference type="PROSITE" id="PS50850">
    <property type="entry name" value="MFS"/>
    <property type="match status" value="1"/>
</dbReference>
<evidence type="ECO:0000256" key="7">
    <source>
        <dbReference type="ARBA" id="ARBA00023040"/>
    </source>
</evidence>
<feature type="domain" description="G-protein coupled receptors family 1 profile" evidence="18">
    <location>
        <begin position="644"/>
        <end position="1020"/>
    </location>
</feature>
<dbReference type="SUPFAM" id="SSF103473">
    <property type="entry name" value="MFS general substrate transporter"/>
    <property type="match status" value="1"/>
</dbReference>
<evidence type="ECO:0000256" key="13">
    <source>
        <dbReference type="ARBA" id="ARBA00023257"/>
    </source>
</evidence>
<feature type="transmembrane region" description="Helical" evidence="16">
    <location>
        <begin position="627"/>
        <end position="652"/>
    </location>
</feature>